<evidence type="ECO:0000256" key="5">
    <source>
        <dbReference type="ARBA" id="ARBA00014515"/>
    </source>
</evidence>
<name>A0A0N5AIR7_9BILA</name>
<sequence>MGGKYFLLLLLQLALLVIDLTVTSFATLYIRQYTVLLMTFILQDTSIITCIVVLSISLSSTYVFQAGLILTPTKKFLPTIAFSILYLVTTIALQWIIMVNILVLNNLESVFFCFFYKRTALLLSDPKYYMNSEWFHEL</sequence>
<dbReference type="AlphaFoldDB" id="A0A0N5AIR7"/>
<feature type="transmembrane region" description="Helical" evidence="14">
    <location>
        <begin position="36"/>
        <end position="64"/>
    </location>
</feature>
<reference evidence="16" key="1">
    <citation type="submission" date="2017-02" db="UniProtKB">
        <authorList>
            <consortium name="WormBaseParasite"/>
        </authorList>
    </citation>
    <scope>IDENTIFICATION</scope>
</reference>
<evidence type="ECO:0000256" key="2">
    <source>
        <dbReference type="ARBA" id="ARBA00004128"/>
    </source>
</evidence>
<dbReference type="GO" id="GO:0005929">
    <property type="term" value="C:cilium"/>
    <property type="evidence" value="ECO:0007669"/>
    <property type="project" value="UniProtKB-SubCell"/>
</dbReference>
<dbReference type="Proteomes" id="UP000046393">
    <property type="component" value="Unplaced"/>
</dbReference>
<evidence type="ECO:0000256" key="3">
    <source>
        <dbReference type="ARBA" id="ARBA00004138"/>
    </source>
</evidence>
<dbReference type="GO" id="GO:0005774">
    <property type="term" value="C:vacuolar membrane"/>
    <property type="evidence" value="ECO:0007669"/>
    <property type="project" value="UniProtKB-SubCell"/>
</dbReference>
<comment type="similarity">
    <text evidence="4">Belongs to the TMEM138 family.</text>
</comment>
<keyword evidence="12" id="KW-0325">Glycoprotein</keyword>
<keyword evidence="6" id="KW-0926">Vacuole</keyword>
<dbReference type="Pfam" id="PF14935">
    <property type="entry name" value="TMEM138"/>
    <property type="match status" value="2"/>
</dbReference>
<keyword evidence="8" id="KW-0970">Cilium biogenesis/degradation</keyword>
<keyword evidence="10" id="KW-0969">Cilium</keyword>
<dbReference type="WBParaSite" id="SMUV_0000432401-mRNA-1">
    <property type="protein sequence ID" value="SMUV_0000432401-mRNA-1"/>
    <property type="gene ID" value="SMUV_0000432401"/>
</dbReference>
<dbReference type="PANTHER" id="PTHR13306">
    <property type="entry name" value="TRANSMEMBRANE PROTEIN 138"/>
    <property type="match status" value="1"/>
</dbReference>
<evidence type="ECO:0000256" key="14">
    <source>
        <dbReference type="SAM" id="Phobius"/>
    </source>
</evidence>
<dbReference type="InterPro" id="IPR024133">
    <property type="entry name" value="TM_138"/>
</dbReference>
<evidence type="ECO:0000256" key="11">
    <source>
        <dbReference type="ARBA" id="ARBA00023136"/>
    </source>
</evidence>
<evidence type="ECO:0000256" key="13">
    <source>
        <dbReference type="ARBA" id="ARBA00023273"/>
    </source>
</evidence>
<organism evidence="15 16">
    <name type="scientific">Syphacia muris</name>
    <dbReference type="NCBI Taxonomy" id="451379"/>
    <lineage>
        <taxon>Eukaryota</taxon>
        <taxon>Metazoa</taxon>
        <taxon>Ecdysozoa</taxon>
        <taxon>Nematoda</taxon>
        <taxon>Chromadorea</taxon>
        <taxon>Rhabditida</taxon>
        <taxon>Spirurina</taxon>
        <taxon>Oxyuridomorpha</taxon>
        <taxon>Oxyuroidea</taxon>
        <taxon>Oxyuridae</taxon>
        <taxon>Syphacia</taxon>
    </lineage>
</organism>
<evidence type="ECO:0000256" key="6">
    <source>
        <dbReference type="ARBA" id="ARBA00022554"/>
    </source>
</evidence>
<evidence type="ECO:0000256" key="9">
    <source>
        <dbReference type="ARBA" id="ARBA00022989"/>
    </source>
</evidence>
<evidence type="ECO:0000313" key="15">
    <source>
        <dbReference type="Proteomes" id="UP000046393"/>
    </source>
</evidence>
<dbReference type="GO" id="GO:0030030">
    <property type="term" value="P:cell projection organization"/>
    <property type="evidence" value="ECO:0007669"/>
    <property type="project" value="UniProtKB-KW"/>
</dbReference>
<evidence type="ECO:0000256" key="10">
    <source>
        <dbReference type="ARBA" id="ARBA00023069"/>
    </source>
</evidence>
<evidence type="ECO:0000256" key="7">
    <source>
        <dbReference type="ARBA" id="ARBA00022692"/>
    </source>
</evidence>
<evidence type="ECO:0000256" key="12">
    <source>
        <dbReference type="ARBA" id="ARBA00023180"/>
    </source>
</evidence>
<keyword evidence="7 14" id="KW-0812">Transmembrane</keyword>
<accession>A0A0N5AIR7</accession>
<keyword evidence="11 14" id="KW-0472">Membrane</keyword>
<evidence type="ECO:0000256" key="8">
    <source>
        <dbReference type="ARBA" id="ARBA00022794"/>
    </source>
</evidence>
<comment type="function">
    <text evidence="1">Required for ciliogenesis.</text>
</comment>
<protein>
    <recommendedName>
        <fullName evidence="5">Transmembrane protein 138</fullName>
    </recommendedName>
</protein>
<evidence type="ECO:0000313" key="16">
    <source>
        <dbReference type="WBParaSite" id="SMUV_0000432401-mRNA-1"/>
    </source>
</evidence>
<keyword evidence="13" id="KW-0966">Cell projection</keyword>
<evidence type="ECO:0000256" key="1">
    <source>
        <dbReference type="ARBA" id="ARBA00003709"/>
    </source>
</evidence>
<proteinExistence type="inferred from homology"/>
<keyword evidence="15" id="KW-1185">Reference proteome</keyword>
<dbReference type="PANTHER" id="PTHR13306:SF6">
    <property type="entry name" value="TRANSMEMBRANE PROTEIN 138"/>
    <property type="match status" value="1"/>
</dbReference>
<feature type="transmembrane region" description="Helical" evidence="14">
    <location>
        <begin position="76"/>
        <end position="97"/>
    </location>
</feature>
<comment type="subcellular location">
    <subcellularLocation>
        <location evidence="3">Cell projection</location>
        <location evidence="3">Cilium</location>
    </subcellularLocation>
    <subcellularLocation>
        <location evidence="2">Vacuole membrane</location>
        <topology evidence="2">Multi-pass membrane protein</topology>
    </subcellularLocation>
</comment>
<evidence type="ECO:0000256" key="4">
    <source>
        <dbReference type="ARBA" id="ARBA00010572"/>
    </source>
</evidence>
<keyword evidence="9 14" id="KW-1133">Transmembrane helix</keyword>